<reference evidence="8 9" key="1">
    <citation type="journal article" date="2012" name="Science">
        <title>The Paleozoic origin of enzymatic lignin decomposition reconstructed from 31 fungal genomes.</title>
        <authorList>
            <person name="Floudas D."/>
            <person name="Binder M."/>
            <person name="Riley R."/>
            <person name="Barry K."/>
            <person name="Blanchette R.A."/>
            <person name="Henrissat B."/>
            <person name="Martinez A.T."/>
            <person name="Otillar R."/>
            <person name="Spatafora J.W."/>
            <person name="Yadav J.S."/>
            <person name="Aerts A."/>
            <person name="Benoit I."/>
            <person name="Boyd A."/>
            <person name="Carlson A."/>
            <person name="Copeland A."/>
            <person name="Coutinho P.M."/>
            <person name="de Vries R.P."/>
            <person name="Ferreira P."/>
            <person name="Findley K."/>
            <person name="Foster B."/>
            <person name="Gaskell J."/>
            <person name="Glotzer D."/>
            <person name="Gorecki P."/>
            <person name="Heitman J."/>
            <person name="Hesse C."/>
            <person name="Hori C."/>
            <person name="Igarashi K."/>
            <person name="Jurgens J.A."/>
            <person name="Kallen N."/>
            <person name="Kersten P."/>
            <person name="Kohler A."/>
            <person name="Kuees U."/>
            <person name="Kumar T.K.A."/>
            <person name="Kuo A."/>
            <person name="LaButti K."/>
            <person name="Larrondo L.F."/>
            <person name="Lindquist E."/>
            <person name="Ling A."/>
            <person name="Lombard V."/>
            <person name="Lucas S."/>
            <person name="Lundell T."/>
            <person name="Martin R."/>
            <person name="McLaughlin D.J."/>
            <person name="Morgenstern I."/>
            <person name="Morin E."/>
            <person name="Murat C."/>
            <person name="Nagy L.G."/>
            <person name="Nolan M."/>
            <person name="Ohm R.A."/>
            <person name="Patyshakuliyeva A."/>
            <person name="Rokas A."/>
            <person name="Ruiz-Duenas F.J."/>
            <person name="Sabat G."/>
            <person name="Salamov A."/>
            <person name="Samejima M."/>
            <person name="Schmutz J."/>
            <person name="Slot J.C."/>
            <person name="St John F."/>
            <person name="Stenlid J."/>
            <person name="Sun H."/>
            <person name="Sun S."/>
            <person name="Syed K."/>
            <person name="Tsang A."/>
            <person name="Wiebenga A."/>
            <person name="Young D."/>
            <person name="Pisabarro A."/>
            <person name="Eastwood D.C."/>
            <person name="Martin F."/>
            <person name="Cullen D."/>
            <person name="Grigoriev I.V."/>
            <person name="Hibbett D.S."/>
        </authorList>
    </citation>
    <scope>NUCLEOTIDE SEQUENCE [LARGE SCALE GENOMIC DNA]</scope>
    <source>
        <strain evidence="8 9">DJM-731 SS1</strain>
    </source>
</reference>
<feature type="non-terminal residue" evidence="8">
    <location>
        <position position="363"/>
    </location>
</feature>
<feature type="transmembrane region" description="Helical" evidence="6">
    <location>
        <begin position="82"/>
        <end position="102"/>
    </location>
</feature>
<feature type="transmembrane region" description="Helical" evidence="6">
    <location>
        <begin position="308"/>
        <end position="329"/>
    </location>
</feature>
<evidence type="ECO:0000256" key="3">
    <source>
        <dbReference type="ARBA" id="ARBA00022692"/>
    </source>
</evidence>
<feature type="transmembrane region" description="Helical" evidence="6">
    <location>
        <begin position="15"/>
        <end position="37"/>
    </location>
</feature>
<dbReference type="InterPro" id="IPR020846">
    <property type="entry name" value="MFS_dom"/>
</dbReference>
<dbReference type="EMBL" id="JH795863">
    <property type="protein sequence ID" value="EJU01892.1"/>
    <property type="molecule type" value="Genomic_DNA"/>
</dbReference>
<dbReference type="PROSITE" id="PS50850">
    <property type="entry name" value="MFS"/>
    <property type="match status" value="1"/>
</dbReference>
<dbReference type="OMA" id="NCNDASH"/>
<keyword evidence="9" id="KW-1185">Reference proteome</keyword>
<evidence type="ECO:0000259" key="7">
    <source>
        <dbReference type="PROSITE" id="PS50850"/>
    </source>
</evidence>
<dbReference type="FunFam" id="1.20.1250.20:FF:000013">
    <property type="entry name" value="MFS general substrate transporter"/>
    <property type="match status" value="1"/>
</dbReference>
<feature type="transmembrane region" description="Helical" evidence="6">
    <location>
        <begin position="215"/>
        <end position="234"/>
    </location>
</feature>
<dbReference type="InterPro" id="IPR036259">
    <property type="entry name" value="MFS_trans_sf"/>
</dbReference>
<protein>
    <submittedName>
        <fullName evidence="8">MFS general substrate transporter</fullName>
    </submittedName>
</protein>
<keyword evidence="3 6" id="KW-0812">Transmembrane</keyword>
<dbReference type="InterPro" id="IPR011701">
    <property type="entry name" value="MFS"/>
</dbReference>
<dbReference type="GeneID" id="63690891"/>
<dbReference type="HOGENOM" id="CLU_001265_0_3_1"/>
<feature type="transmembrane region" description="Helical" evidence="6">
    <location>
        <begin position="183"/>
        <end position="203"/>
    </location>
</feature>
<gene>
    <name evidence="8" type="ORF">DACRYDRAFT_66877</name>
</gene>
<dbReference type="STRING" id="1858805.M5G7N4"/>
<comment type="subcellular location">
    <subcellularLocation>
        <location evidence="1">Membrane</location>
        <topology evidence="1">Multi-pass membrane protein</topology>
    </subcellularLocation>
</comment>
<dbReference type="PANTHER" id="PTHR43791:SF9">
    <property type="entry name" value="MAJOR FACILITATOR-TYPE TRANSPORTER HXNP"/>
    <property type="match status" value="1"/>
</dbReference>
<evidence type="ECO:0000256" key="4">
    <source>
        <dbReference type="ARBA" id="ARBA00022989"/>
    </source>
</evidence>
<dbReference type="SUPFAM" id="SSF103473">
    <property type="entry name" value="MFS general substrate transporter"/>
    <property type="match status" value="1"/>
</dbReference>
<accession>M5G7N4</accession>
<evidence type="ECO:0000256" key="6">
    <source>
        <dbReference type="SAM" id="Phobius"/>
    </source>
</evidence>
<evidence type="ECO:0000256" key="5">
    <source>
        <dbReference type="ARBA" id="ARBA00023136"/>
    </source>
</evidence>
<keyword evidence="5 6" id="KW-0472">Membrane</keyword>
<evidence type="ECO:0000313" key="8">
    <source>
        <dbReference type="EMBL" id="EJU01892.1"/>
    </source>
</evidence>
<dbReference type="GO" id="GO:0022857">
    <property type="term" value="F:transmembrane transporter activity"/>
    <property type="evidence" value="ECO:0007669"/>
    <property type="project" value="InterPro"/>
</dbReference>
<proteinExistence type="predicted"/>
<sequence length="363" mass="39686">MCLLNAVVTNFTEMMVVRFFLGVAEAGMAPTLIFYLTSFYTRSELAQRICAFYSMLAVAGAFSGLLSYGICQVDNNWQGWRVLFLVEGVLTIVLALISRGVLPRGINACSFWSDESRMLARRRILRDSSTMIEEEHSLATFFAPLQEPMLYIFFLVGLCYGTSGAVAGTFLPLVMARMGFDPAQTNLLTVGPNVLGAFCVYITAKSSDYFRERSLHLLAAMSVTFLGLVILLVGSSTNLAVNYGACFLISAGAFTPSVLFHTWHNCNDASHDGRAFRTGLLTLATNSGGIVAANIFLSWEAPRYTTAILASALLEGVGITLVLSTRLWMMRDNNRRDQLEGITRSTKDISSALTAKGTKHASF</sequence>
<dbReference type="OrthoDB" id="102559at2759"/>
<evidence type="ECO:0000256" key="1">
    <source>
        <dbReference type="ARBA" id="ARBA00004141"/>
    </source>
</evidence>
<dbReference type="PANTHER" id="PTHR43791">
    <property type="entry name" value="PERMEASE-RELATED"/>
    <property type="match status" value="1"/>
</dbReference>
<dbReference type="Gene3D" id="1.20.1250.20">
    <property type="entry name" value="MFS general substrate transporter like domains"/>
    <property type="match status" value="2"/>
</dbReference>
<dbReference type="RefSeq" id="XP_040628789.1">
    <property type="nucleotide sequence ID" value="XM_040775829.1"/>
</dbReference>
<feature type="transmembrane region" description="Helical" evidence="6">
    <location>
        <begin position="49"/>
        <end position="70"/>
    </location>
</feature>
<evidence type="ECO:0000256" key="2">
    <source>
        <dbReference type="ARBA" id="ARBA00022448"/>
    </source>
</evidence>
<name>M5G7N4_DACPD</name>
<dbReference type="GO" id="GO:0016020">
    <property type="term" value="C:membrane"/>
    <property type="evidence" value="ECO:0007669"/>
    <property type="project" value="UniProtKB-SubCell"/>
</dbReference>
<organism evidence="8 9">
    <name type="scientific">Dacryopinax primogenitus (strain DJM 731)</name>
    <name type="common">Brown rot fungus</name>
    <dbReference type="NCBI Taxonomy" id="1858805"/>
    <lineage>
        <taxon>Eukaryota</taxon>
        <taxon>Fungi</taxon>
        <taxon>Dikarya</taxon>
        <taxon>Basidiomycota</taxon>
        <taxon>Agaricomycotina</taxon>
        <taxon>Dacrymycetes</taxon>
        <taxon>Dacrymycetales</taxon>
        <taxon>Dacrymycetaceae</taxon>
        <taxon>Dacryopinax</taxon>
    </lineage>
</organism>
<feature type="domain" description="Major facilitator superfamily (MFS) profile" evidence="7">
    <location>
        <begin position="1"/>
        <end position="363"/>
    </location>
</feature>
<dbReference type="Proteomes" id="UP000030653">
    <property type="component" value="Unassembled WGS sequence"/>
</dbReference>
<feature type="transmembrane region" description="Helical" evidence="6">
    <location>
        <begin position="150"/>
        <end position="171"/>
    </location>
</feature>
<feature type="transmembrane region" description="Helical" evidence="6">
    <location>
        <begin position="275"/>
        <end position="296"/>
    </location>
</feature>
<keyword evidence="4 6" id="KW-1133">Transmembrane helix</keyword>
<dbReference type="AlphaFoldDB" id="M5G7N4"/>
<keyword evidence="2" id="KW-0813">Transport</keyword>
<dbReference type="Pfam" id="PF07690">
    <property type="entry name" value="MFS_1"/>
    <property type="match status" value="1"/>
</dbReference>
<evidence type="ECO:0000313" key="9">
    <source>
        <dbReference type="Proteomes" id="UP000030653"/>
    </source>
</evidence>
<feature type="transmembrane region" description="Helical" evidence="6">
    <location>
        <begin position="240"/>
        <end position="263"/>
    </location>
</feature>